<organism evidence="1 2">
    <name type="scientific">Paenibacillus eucommiae</name>
    <dbReference type="NCBI Taxonomy" id="1355755"/>
    <lineage>
        <taxon>Bacteria</taxon>
        <taxon>Bacillati</taxon>
        <taxon>Bacillota</taxon>
        <taxon>Bacilli</taxon>
        <taxon>Bacillales</taxon>
        <taxon>Paenibacillaceae</taxon>
        <taxon>Paenibacillus</taxon>
    </lineage>
</organism>
<dbReference type="Proteomes" id="UP001519287">
    <property type="component" value="Unassembled WGS sequence"/>
</dbReference>
<name>A0ABS4JB31_9BACL</name>
<accession>A0ABS4JB31</accession>
<protein>
    <submittedName>
        <fullName evidence="1">Uncharacterized protein</fullName>
    </submittedName>
</protein>
<dbReference type="EMBL" id="JAGGLB010000067">
    <property type="protein sequence ID" value="MBP1997052.1"/>
    <property type="molecule type" value="Genomic_DNA"/>
</dbReference>
<proteinExistence type="predicted"/>
<keyword evidence="2" id="KW-1185">Reference proteome</keyword>
<reference evidence="1 2" key="1">
    <citation type="submission" date="2021-03" db="EMBL/GenBank/DDBJ databases">
        <title>Genomic Encyclopedia of Type Strains, Phase IV (KMG-IV): sequencing the most valuable type-strain genomes for metagenomic binning, comparative biology and taxonomic classification.</title>
        <authorList>
            <person name="Goeker M."/>
        </authorList>
    </citation>
    <scope>NUCLEOTIDE SEQUENCE [LARGE SCALE GENOMIC DNA]</scope>
    <source>
        <strain evidence="1 2">DSM 26048</strain>
    </source>
</reference>
<evidence type="ECO:0000313" key="1">
    <source>
        <dbReference type="EMBL" id="MBP1997052.1"/>
    </source>
</evidence>
<gene>
    <name evidence="1" type="ORF">J2Z66_008730</name>
</gene>
<sequence>MRVWVITQSQKNHMVRPYDQFYNQEGLRICLKSGGVTFLQVY</sequence>
<evidence type="ECO:0000313" key="2">
    <source>
        <dbReference type="Proteomes" id="UP001519287"/>
    </source>
</evidence>
<comment type="caution">
    <text evidence="1">The sequence shown here is derived from an EMBL/GenBank/DDBJ whole genome shotgun (WGS) entry which is preliminary data.</text>
</comment>